<name>A0ABN2MRN6_9PSEU</name>
<dbReference type="PANTHER" id="PTHR46696:SF1">
    <property type="entry name" value="CYTOCHROME P450 YJIB-RELATED"/>
    <property type="match status" value="1"/>
</dbReference>
<dbReference type="EMBL" id="BAAAQK010000004">
    <property type="protein sequence ID" value="GAA1836218.1"/>
    <property type="molecule type" value="Genomic_DNA"/>
</dbReference>
<dbReference type="CDD" id="cd11029">
    <property type="entry name" value="CYP107-like"/>
    <property type="match status" value="1"/>
</dbReference>
<keyword evidence="2" id="KW-0349">Heme</keyword>
<dbReference type="PANTHER" id="PTHR46696">
    <property type="entry name" value="P450, PUTATIVE (EUROFUNG)-RELATED"/>
    <property type="match status" value="1"/>
</dbReference>
<sequence>MLLGDDFFADPDALYRRLREEAPVARVVTPIGVRAWIVTRYEDARPALNDARLSKDGRTVAEVVQQHAGAPIRQEEFANSLVEHMLNTDPPDHTRLRRLVNRAFTVRAVARMRPRIVEIAERLADSMAAHGPEVDLFDEFAFPLPMTVICELLGVAEEHREDFRAWSTTLLSSAGPQERSAAARAMAAFLAALVAEKGEHPADDMLSAIVAASEDGDSLSTNEAISMAFLLLIAGHETTVNLIGNGTLALLRHPDQRAALLAAPDLVPNAVEEFLRYDGPINLATLRFTTAPVEIGGTEIPAGEIVLVSLIGANRDPQRYERAAELDVTRDASGHVAFGYGVHHCLGAPLARLEGEIAFRTLLARFPDMELAAEPETLTWRDTSLIRGLHRLPVRI</sequence>
<keyword evidence="2" id="KW-0503">Monooxygenase</keyword>
<dbReference type="PROSITE" id="PS00086">
    <property type="entry name" value="CYTOCHROME_P450"/>
    <property type="match status" value="1"/>
</dbReference>
<evidence type="ECO:0000256" key="2">
    <source>
        <dbReference type="RuleBase" id="RU000461"/>
    </source>
</evidence>
<dbReference type="Gene3D" id="1.10.630.10">
    <property type="entry name" value="Cytochrome P450"/>
    <property type="match status" value="1"/>
</dbReference>
<evidence type="ECO:0000313" key="4">
    <source>
        <dbReference type="Proteomes" id="UP001500449"/>
    </source>
</evidence>
<protein>
    <submittedName>
        <fullName evidence="3">Cytochrome P450</fullName>
    </submittedName>
</protein>
<dbReference type="PRINTS" id="PR00359">
    <property type="entry name" value="BP450"/>
</dbReference>
<dbReference type="InterPro" id="IPR001128">
    <property type="entry name" value="Cyt_P450"/>
</dbReference>
<gene>
    <name evidence="3" type="ORF">GCM10009836_13290</name>
</gene>
<evidence type="ECO:0000313" key="3">
    <source>
        <dbReference type="EMBL" id="GAA1836218.1"/>
    </source>
</evidence>
<evidence type="ECO:0000256" key="1">
    <source>
        <dbReference type="ARBA" id="ARBA00010617"/>
    </source>
</evidence>
<organism evidence="3 4">
    <name type="scientific">Pseudonocardia ailaonensis</name>
    <dbReference type="NCBI Taxonomy" id="367279"/>
    <lineage>
        <taxon>Bacteria</taxon>
        <taxon>Bacillati</taxon>
        <taxon>Actinomycetota</taxon>
        <taxon>Actinomycetes</taxon>
        <taxon>Pseudonocardiales</taxon>
        <taxon>Pseudonocardiaceae</taxon>
        <taxon>Pseudonocardia</taxon>
    </lineage>
</organism>
<comment type="similarity">
    <text evidence="1 2">Belongs to the cytochrome P450 family.</text>
</comment>
<keyword evidence="2" id="KW-0479">Metal-binding</keyword>
<accession>A0ABN2MRN6</accession>
<dbReference type="InterPro" id="IPR002397">
    <property type="entry name" value="Cyt_P450_B"/>
</dbReference>
<comment type="caution">
    <text evidence="3">The sequence shown here is derived from an EMBL/GenBank/DDBJ whole genome shotgun (WGS) entry which is preliminary data.</text>
</comment>
<keyword evidence="4" id="KW-1185">Reference proteome</keyword>
<dbReference type="InterPro" id="IPR036396">
    <property type="entry name" value="Cyt_P450_sf"/>
</dbReference>
<dbReference type="SUPFAM" id="SSF48264">
    <property type="entry name" value="Cytochrome P450"/>
    <property type="match status" value="1"/>
</dbReference>
<keyword evidence="2" id="KW-0408">Iron</keyword>
<dbReference type="InterPro" id="IPR017972">
    <property type="entry name" value="Cyt_P450_CS"/>
</dbReference>
<dbReference type="Pfam" id="PF00067">
    <property type="entry name" value="p450"/>
    <property type="match status" value="1"/>
</dbReference>
<reference evidence="3 4" key="1">
    <citation type="journal article" date="2019" name="Int. J. Syst. Evol. Microbiol.">
        <title>The Global Catalogue of Microorganisms (GCM) 10K type strain sequencing project: providing services to taxonomists for standard genome sequencing and annotation.</title>
        <authorList>
            <consortium name="The Broad Institute Genomics Platform"/>
            <consortium name="The Broad Institute Genome Sequencing Center for Infectious Disease"/>
            <person name="Wu L."/>
            <person name="Ma J."/>
        </authorList>
    </citation>
    <scope>NUCLEOTIDE SEQUENCE [LARGE SCALE GENOMIC DNA]</scope>
    <source>
        <strain evidence="3 4">JCM 16009</strain>
    </source>
</reference>
<keyword evidence="2" id="KW-0560">Oxidoreductase</keyword>
<dbReference type="Proteomes" id="UP001500449">
    <property type="component" value="Unassembled WGS sequence"/>
</dbReference>
<proteinExistence type="inferred from homology"/>